<reference evidence="3 4" key="1">
    <citation type="submission" date="2019-11" db="EMBL/GenBank/DDBJ databases">
        <title>Identification of a novel strain.</title>
        <authorList>
            <person name="Xu Q."/>
            <person name="Wang G."/>
        </authorList>
    </citation>
    <scope>NUCLEOTIDE SEQUENCE [LARGE SCALE GENOMIC DNA]</scope>
    <source>
        <strain evidence="4">xq</strain>
    </source>
</reference>
<keyword evidence="3" id="KW-0966">Cell projection</keyword>
<evidence type="ECO:0000313" key="4">
    <source>
        <dbReference type="Proteomes" id="UP000440694"/>
    </source>
</evidence>
<evidence type="ECO:0000256" key="1">
    <source>
        <dbReference type="SAM" id="Coils"/>
    </source>
</evidence>
<keyword evidence="1" id="KW-0175">Coiled coil</keyword>
<gene>
    <name evidence="3" type="ORF">GIW81_15460</name>
</gene>
<feature type="region of interest" description="Disordered" evidence="2">
    <location>
        <begin position="99"/>
        <end position="126"/>
    </location>
</feature>
<accession>A0A6I3KQ62</accession>
<evidence type="ECO:0000256" key="2">
    <source>
        <dbReference type="SAM" id="MobiDB-lite"/>
    </source>
</evidence>
<protein>
    <submittedName>
        <fullName evidence="3">Flagellar export protein FliJ</fullName>
    </submittedName>
</protein>
<dbReference type="AlphaFoldDB" id="A0A6I3KQ62"/>
<proteinExistence type="predicted"/>
<feature type="coiled-coil region" evidence="1">
    <location>
        <begin position="64"/>
        <end position="98"/>
    </location>
</feature>
<sequence>MKARESALRLKRFAADEKARKVADLEHMIREFDGMASDLDRQIKAEEERTGVRDPAHFSYSTFAKSASQRRDNLRASADGLKAKLEAALKERDDALEQVARADSPAGHDQLRNRRRAERTPASVLR</sequence>
<dbReference type="Proteomes" id="UP000440694">
    <property type="component" value="Unassembled WGS sequence"/>
</dbReference>
<dbReference type="EMBL" id="WMBQ01000002">
    <property type="protein sequence ID" value="MTD95736.1"/>
    <property type="molecule type" value="Genomic_DNA"/>
</dbReference>
<organism evidence="3 4">
    <name type="scientific">Hyphomicrobium album</name>
    <dbReference type="NCBI Taxonomy" id="2665159"/>
    <lineage>
        <taxon>Bacteria</taxon>
        <taxon>Pseudomonadati</taxon>
        <taxon>Pseudomonadota</taxon>
        <taxon>Alphaproteobacteria</taxon>
        <taxon>Hyphomicrobiales</taxon>
        <taxon>Hyphomicrobiaceae</taxon>
        <taxon>Hyphomicrobium</taxon>
    </lineage>
</organism>
<keyword evidence="3" id="KW-0969">Cilium</keyword>
<keyword evidence="3" id="KW-0282">Flagellum</keyword>
<dbReference type="RefSeq" id="WP_154740246.1">
    <property type="nucleotide sequence ID" value="NZ_WMBQ01000002.1"/>
</dbReference>
<comment type="caution">
    <text evidence="3">The sequence shown here is derived from an EMBL/GenBank/DDBJ whole genome shotgun (WGS) entry which is preliminary data.</text>
</comment>
<name>A0A6I3KQ62_9HYPH</name>
<evidence type="ECO:0000313" key="3">
    <source>
        <dbReference type="EMBL" id="MTD95736.1"/>
    </source>
</evidence>
<keyword evidence="4" id="KW-1185">Reference proteome</keyword>